<protein>
    <submittedName>
        <fullName evidence="2">Uncharacterized protein</fullName>
    </submittedName>
</protein>
<organism evidence="2">
    <name type="scientific">Thermocrispum agreste</name>
    <dbReference type="NCBI Taxonomy" id="37925"/>
    <lineage>
        <taxon>Bacteria</taxon>
        <taxon>Bacillati</taxon>
        <taxon>Actinomycetota</taxon>
        <taxon>Actinomycetes</taxon>
        <taxon>Pseudonocardiales</taxon>
        <taxon>Pseudonocardiaceae</taxon>
        <taxon>Thermocrispum</taxon>
    </lineage>
</organism>
<reference evidence="1" key="2">
    <citation type="submission" date="2018-05" db="EMBL/GenBank/DDBJ databases">
        <authorList>
            <person name="Moura L."/>
            <person name="Setubal J.C."/>
        </authorList>
    </citation>
    <scope>NUCLEOTIDE SEQUENCE</scope>
    <source>
        <strain evidence="1">ZC4RG45</strain>
    </source>
</reference>
<name>A0A2W4JL37_9PSEU</name>
<evidence type="ECO:0000313" key="1">
    <source>
        <dbReference type="EMBL" id="MFO7191910.1"/>
    </source>
</evidence>
<comment type="caution">
    <text evidence="2">The sequence shown here is derived from an EMBL/GenBank/DDBJ whole genome shotgun (WGS) entry which is preliminary data.</text>
</comment>
<sequence length="88" mass="9001">MTRGTSPTRATRVAGGTSLLVAVLSAAALTGAAFVTVDLATCGQPARYVHNEQQIELVGGCIDTAKLPTVAPGPEQAKPTLSANWQQP</sequence>
<dbReference type="EMBL" id="QGUI02000058">
    <property type="protein sequence ID" value="MFO7191910.1"/>
    <property type="molecule type" value="Genomic_DNA"/>
</dbReference>
<accession>A0A2W4JL37</accession>
<dbReference type="EMBL" id="QGUI01000204">
    <property type="protein sequence ID" value="PZM98918.1"/>
    <property type="molecule type" value="Genomic_DNA"/>
</dbReference>
<evidence type="ECO:0000313" key="3">
    <source>
        <dbReference type="Proteomes" id="UP000249324"/>
    </source>
</evidence>
<evidence type="ECO:0000313" key="2">
    <source>
        <dbReference type="EMBL" id="PZM98918.1"/>
    </source>
</evidence>
<gene>
    <name evidence="1" type="ORF">DIU77_006660</name>
    <name evidence="2" type="ORF">DIU77_06925</name>
</gene>
<reference evidence="2" key="1">
    <citation type="submission" date="2018-05" db="EMBL/GenBank/DDBJ databases">
        <authorList>
            <person name="Lanie J.A."/>
            <person name="Ng W.-L."/>
            <person name="Kazmierczak K.M."/>
            <person name="Andrzejewski T.M."/>
            <person name="Davidsen T.M."/>
            <person name="Wayne K.J."/>
            <person name="Tettelin H."/>
            <person name="Glass J.I."/>
            <person name="Rusch D."/>
            <person name="Podicherti R."/>
            <person name="Tsui H.-C.T."/>
            <person name="Winkler M.E."/>
        </authorList>
    </citation>
    <scope>NUCLEOTIDE SEQUENCE</scope>
    <source>
        <strain evidence="2">ZC4RG45</strain>
    </source>
</reference>
<reference evidence="1 3" key="3">
    <citation type="journal article" date="2021" name="BMC Genomics">
        <title>Genome-resolved metagenome and metatranscriptome analyses of thermophilic composting reveal key bacterial players and their metabolic interactions.</title>
        <authorList>
            <person name="Braga L.P.P."/>
            <person name="Pereira R.V."/>
            <person name="Martins L.F."/>
            <person name="Moura L.M.S."/>
            <person name="Sanchez F.B."/>
            <person name="Patane J.S.L."/>
            <person name="da Silva A.M."/>
            <person name="Setubal J.C."/>
        </authorList>
    </citation>
    <scope>NUCLEOTIDE SEQUENCE [LARGE SCALE GENOMIC DNA]</scope>
    <source>
        <strain evidence="1">ZC4RG45</strain>
    </source>
</reference>
<reference evidence="1" key="4">
    <citation type="submission" date="2023-08" db="EMBL/GenBank/DDBJ databases">
        <authorList>
            <person name="Guima S.E.S."/>
            <person name="Martins L.F."/>
            <person name="Silva A.M."/>
            <person name="Setubal J.C."/>
        </authorList>
    </citation>
    <scope>NUCLEOTIDE SEQUENCE</scope>
    <source>
        <strain evidence="1">ZC4RG45</strain>
    </source>
</reference>
<dbReference type="AlphaFoldDB" id="A0A2W4JL37"/>
<proteinExistence type="predicted"/>
<dbReference type="Proteomes" id="UP000249324">
    <property type="component" value="Unassembled WGS sequence"/>
</dbReference>